<feature type="domain" description="Response regulatory" evidence="4">
    <location>
        <begin position="869"/>
        <end position="994"/>
    </location>
</feature>
<reference evidence="5" key="1">
    <citation type="submission" date="2023-07" db="EMBL/GenBank/DDBJ databases">
        <authorList>
            <consortium name="AG Swart"/>
            <person name="Singh M."/>
            <person name="Singh A."/>
            <person name="Seah K."/>
            <person name="Emmerich C."/>
        </authorList>
    </citation>
    <scope>NUCLEOTIDE SEQUENCE</scope>
    <source>
        <strain evidence="5">DP1</strain>
    </source>
</reference>
<evidence type="ECO:0000259" key="4">
    <source>
        <dbReference type="PROSITE" id="PS50110"/>
    </source>
</evidence>
<gene>
    <name evidence="5" type="ORF">ECRASSUSDP1_LOCUS14936</name>
</gene>
<evidence type="ECO:0000313" key="6">
    <source>
        <dbReference type="Proteomes" id="UP001295684"/>
    </source>
</evidence>
<dbReference type="Gene3D" id="3.40.50.2300">
    <property type="match status" value="1"/>
</dbReference>
<evidence type="ECO:0000256" key="1">
    <source>
        <dbReference type="ARBA" id="ARBA00022553"/>
    </source>
</evidence>
<keyword evidence="1 2" id="KW-0597">Phosphoprotein</keyword>
<comment type="caution">
    <text evidence="5">The sequence shown here is derived from an EMBL/GenBank/DDBJ whole genome shotgun (WGS) entry which is preliminary data.</text>
</comment>
<feature type="domain" description="Histidine kinase" evidence="3">
    <location>
        <begin position="318"/>
        <end position="547"/>
    </location>
</feature>
<dbReference type="Pfam" id="PF00512">
    <property type="entry name" value="HisKA"/>
    <property type="match status" value="1"/>
</dbReference>
<dbReference type="InterPro" id="IPR011006">
    <property type="entry name" value="CheY-like_superfamily"/>
</dbReference>
<dbReference type="InterPro" id="IPR005467">
    <property type="entry name" value="His_kinase_dom"/>
</dbReference>
<dbReference type="PANTHER" id="PTHR43719">
    <property type="entry name" value="TWO-COMPONENT HISTIDINE KINASE"/>
    <property type="match status" value="1"/>
</dbReference>
<dbReference type="Proteomes" id="UP001295684">
    <property type="component" value="Unassembled WGS sequence"/>
</dbReference>
<name>A0AAD1XIX4_EUPCR</name>
<dbReference type="InterPro" id="IPR001789">
    <property type="entry name" value="Sig_transdc_resp-reg_receiver"/>
</dbReference>
<dbReference type="PANTHER" id="PTHR43719:SF28">
    <property type="entry name" value="PEROXIDE STRESS-ACTIVATED HISTIDINE KINASE MAK1-RELATED"/>
    <property type="match status" value="1"/>
</dbReference>
<dbReference type="CDD" id="cd17546">
    <property type="entry name" value="REC_hyHK_CKI1_RcsC-like"/>
    <property type="match status" value="1"/>
</dbReference>
<evidence type="ECO:0000256" key="2">
    <source>
        <dbReference type="PROSITE-ProRule" id="PRU00169"/>
    </source>
</evidence>
<proteinExistence type="predicted"/>
<dbReference type="SMART" id="SM00448">
    <property type="entry name" value="REC"/>
    <property type="match status" value="1"/>
</dbReference>
<dbReference type="EMBL" id="CAMPGE010014944">
    <property type="protein sequence ID" value="CAI2373590.1"/>
    <property type="molecule type" value="Genomic_DNA"/>
</dbReference>
<dbReference type="InterPro" id="IPR036890">
    <property type="entry name" value="HATPase_C_sf"/>
</dbReference>
<dbReference type="InterPro" id="IPR003594">
    <property type="entry name" value="HATPase_dom"/>
</dbReference>
<dbReference type="InterPro" id="IPR050956">
    <property type="entry name" value="2C_system_His_kinase"/>
</dbReference>
<dbReference type="SUPFAM" id="SSF55874">
    <property type="entry name" value="ATPase domain of HSP90 chaperone/DNA topoisomerase II/histidine kinase"/>
    <property type="match status" value="1"/>
</dbReference>
<dbReference type="SMART" id="SM00387">
    <property type="entry name" value="HATPase_c"/>
    <property type="match status" value="1"/>
</dbReference>
<organism evidence="5 6">
    <name type="scientific">Euplotes crassus</name>
    <dbReference type="NCBI Taxonomy" id="5936"/>
    <lineage>
        <taxon>Eukaryota</taxon>
        <taxon>Sar</taxon>
        <taxon>Alveolata</taxon>
        <taxon>Ciliophora</taxon>
        <taxon>Intramacronucleata</taxon>
        <taxon>Spirotrichea</taxon>
        <taxon>Hypotrichia</taxon>
        <taxon>Euplotida</taxon>
        <taxon>Euplotidae</taxon>
        <taxon>Moneuplotes</taxon>
    </lineage>
</organism>
<dbReference type="AlphaFoldDB" id="A0AAD1XIX4"/>
<dbReference type="Pfam" id="PF00072">
    <property type="entry name" value="Response_reg"/>
    <property type="match status" value="1"/>
</dbReference>
<dbReference type="Gene3D" id="1.10.287.130">
    <property type="match status" value="1"/>
</dbReference>
<protein>
    <submittedName>
        <fullName evidence="5">Uncharacterized protein</fullName>
    </submittedName>
</protein>
<evidence type="ECO:0000313" key="5">
    <source>
        <dbReference type="EMBL" id="CAI2373590.1"/>
    </source>
</evidence>
<dbReference type="SUPFAM" id="SSF47384">
    <property type="entry name" value="Homodimeric domain of signal transducing histidine kinase"/>
    <property type="match status" value="1"/>
</dbReference>
<dbReference type="InterPro" id="IPR036097">
    <property type="entry name" value="HisK_dim/P_sf"/>
</dbReference>
<dbReference type="GO" id="GO:0000155">
    <property type="term" value="F:phosphorelay sensor kinase activity"/>
    <property type="evidence" value="ECO:0007669"/>
    <property type="project" value="InterPro"/>
</dbReference>
<dbReference type="PROSITE" id="PS50110">
    <property type="entry name" value="RESPONSE_REGULATORY"/>
    <property type="match status" value="1"/>
</dbReference>
<dbReference type="InterPro" id="IPR003661">
    <property type="entry name" value="HisK_dim/P_dom"/>
</dbReference>
<dbReference type="PROSITE" id="PS50109">
    <property type="entry name" value="HIS_KIN"/>
    <property type="match status" value="1"/>
</dbReference>
<dbReference type="Gene3D" id="3.30.565.10">
    <property type="entry name" value="Histidine kinase-like ATPase, C-terminal domain"/>
    <property type="match status" value="1"/>
</dbReference>
<evidence type="ECO:0000259" key="3">
    <source>
        <dbReference type="PROSITE" id="PS50109"/>
    </source>
</evidence>
<dbReference type="SMART" id="SM00388">
    <property type="entry name" value="HisKA"/>
    <property type="match status" value="1"/>
</dbReference>
<sequence length="994" mass="113525">MLIFLQSHTTSCQCDIEKAVHQCGFEQIFCFINIVYAFVYYLNFTGNNKASLTNIRILVLCLALVQIKPLLMKFEILPLIARIMESVIALTIIPKLLHHYSLKNQMIIHLKEESNKLKDSFRIVLDNLPYGIIFCDNKEGVMHVNKFWVQNQNRFESKINNQHSGGQREPEFENGKVEIDQENCAKTYDMLKRFRSKLNPTLTLNDLVMQLKNDANKADDKIFDIEDSLFNNSFDFSGNNEIITDLTEEDWGCSMDKVKELTVTCDLFNPPKEFTCFITSCPFLTKNKVMVVFSDISERVQFKISKMSERIKTVMFRSISHELRSPLNHISGMLSLLKSKLITEEQKSLICIAECSTELLKMKIDDILDFYEIESGSFIVKKDQFDVRAQCRELESVFLPLMNTQKIKLLFYVNECIPELIVHDARRIHKILVNLIGNSIKYTRSGAIVVTIDCKENKSIDKSWKYRIKYCVSDTGRGISKNKHDLFSFLNPDGINMSSSSQDDTTTLGGTGLAITQKIADQIGTRVEFESRVKVGSSFWFTVDISEIYGIKIENSKNVKEPILPRESLNLAHKVLKSIEENKEDNPLPFIIEQSLFVEEKVGSKFINIKSGRSALNVLSFSSNSISDSEDSEISEESKHMKKSSVNKSSNLVIKVVKADKIKENFCESESSLPNEEGGCVHKIPNFLKSATIHEREFRKFENISARREIIEERKEDKINSNLSIQLDNDSISEGYSKGEISLMHKLNSLKLEMMDQNIHTLSCPQNKASNVLFPITKPHNRPSKFMNKSPDYIDKESMMKRSKGKKAFSKEESSLMVNKLGLGNLASIRRERAKSRTDLRGIVKFAEVIDTENPIISPMYKRSCQCPGILIVDDQYINRYIIVQYAQKYDIPCDEAEDGQEAVEMALQAGKKNCCKGYALILMDLNMPVMGGIEASKRLIKHKLCTEVLPHCKIIAVTAFVSELERERCLQSGMNDFIPKPFKLIDFLRLVIV</sequence>
<dbReference type="SUPFAM" id="SSF52172">
    <property type="entry name" value="CheY-like"/>
    <property type="match status" value="1"/>
</dbReference>
<dbReference type="Pfam" id="PF02518">
    <property type="entry name" value="HATPase_c"/>
    <property type="match status" value="1"/>
</dbReference>
<feature type="modified residue" description="4-aspartylphosphate" evidence="2">
    <location>
        <position position="925"/>
    </location>
</feature>
<accession>A0AAD1XIX4</accession>
<keyword evidence="6" id="KW-1185">Reference proteome</keyword>
<dbReference type="CDD" id="cd00082">
    <property type="entry name" value="HisKA"/>
    <property type="match status" value="1"/>
</dbReference>